<keyword evidence="1" id="KW-0472">Membrane</keyword>
<proteinExistence type="predicted"/>
<dbReference type="AlphaFoldDB" id="A0A238WQW7"/>
<gene>
    <name evidence="2" type="ORF">SAMN06265355_103179</name>
</gene>
<keyword evidence="1" id="KW-0812">Transmembrane</keyword>
<reference evidence="3" key="1">
    <citation type="submission" date="2017-06" db="EMBL/GenBank/DDBJ databases">
        <authorList>
            <person name="Varghese N."/>
            <person name="Submissions S."/>
        </authorList>
    </citation>
    <scope>NUCLEOTIDE SEQUENCE [LARGE SCALE GENOMIC DNA]</scope>
    <source>
        <strain evidence="3">DSM 44485</strain>
    </source>
</reference>
<evidence type="ECO:0000313" key="3">
    <source>
        <dbReference type="Proteomes" id="UP000198420"/>
    </source>
</evidence>
<dbReference type="Proteomes" id="UP000198420">
    <property type="component" value="Unassembled WGS sequence"/>
</dbReference>
<organism evidence="2 3">
    <name type="scientific">Actinomadura mexicana</name>
    <dbReference type="NCBI Taxonomy" id="134959"/>
    <lineage>
        <taxon>Bacteria</taxon>
        <taxon>Bacillati</taxon>
        <taxon>Actinomycetota</taxon>
        <taxon>Actinomycetes</taxon>
        <taxon>Streptosporangiales</taxon>
        <taxon>Thermomonosporaceae</taxon>
        <taxon>Actinomadura</taxon>
    </lineage>
</organism>
<evidence type="ECO:0008006" key="4">
    <source>
        <dbReference type="Google" id="ProtNLM"/>
    </source>
</evidence>
<sequence>MRRRPRLLGWFSRFRRQGVSWTTASRRNGGARRATSSRSAWGRQLHRQCVDWLTEFEDDALVLSFAAFAALGARTSNGLSMFRRAVDAPDADDKSNQVLLTGINFADHLPEQPQLMLGLSDEMMARGQENEIVYYRRATAYRKLGRFEDGLYEIDRAIDALGPGDALVHEQFTQERRSIILAQDLQKQIERNTQAVAASIAEQVDERIAAASTELEQRLNEASLRLAQRVDVAQEMVSSGLLKMVEILGLFVALVGFIAGSGAVVIKSHGFQERALSMLLVVGGALVFFALLRLVTTVGLRRVRPER</sequence>
<evidence type="ECO:0000256" key="1">
    <source>
        <dbReference type="SAM" id="Phobius"/>
    </source>
</evidence>
<dbReference type="EMBL" id="FZNP01000003">
    <property type="protein sequence ID" value="SNR48925.1"/>
    <property type="molecule type" value="Genomic_DNA"/>
</dbReference>
<name>A0A238WQW7_9ACTN</name>
<feature type="transmembrane region" description="Helical" evidence="1">
    <location>
        <begin position="278"/>
        <end position="300"/>
    </location>
</feature>
<feature type="transmembrane region" description="Helical" evidence="1">
    <location>
        <begin position="247"/>
        <end position="266"/>
    </location>
</feature>
<keyword evidence="1" id="KW-1133">Transmembrane helix</keyword>
<keyword evidence="3" id="KW-1185">Reference proteome</keyword>
<accession>A0A238WQW7</accession>
<evidence type="ECO:0000313" key="2">
    <source>
        <dbReference type="EMBL" id="SNR48925.1"/>
    </source>
</evidence>
<protein>
    <recommendedName>
        <fullName evidence="4">Tetratricopeptide repeat-containing protein</fullName>
    </recommendedName>
</protein>